<reference evidence="2 3" key="1">
    <citation type="submission" date="2023-12" db="EMBL/GenBank/DDBJ databases">
        <title>Gut-associated functions are favored during microbiome assembly across C. elegans life.</title>
        <authorList>
            <person name="Zimmermann J."/>
        </authorList>
    </citation>
    <scope>NUCLEOTIDE SEQUENCE [LARGE SCALE GENOMIC DNA]</scope>
    <source>
        <strain evidence="2 3">MYb71</strain>
    </source>
</reference>
<gene>
    <name evidence="2" type="ORF">WH297_12775</name>
</gene>
<evidence type="ECO:0000256" key="1">
    <source>
        <dbReference type="SAM" id="MobiDB-lite"/>
    </source>
</evidence>
<protein>
    <submittedName>
        <fullName evidence="2">Uncharacterized protein</fullName>
    </submittedName>
</protein>
<comment type="caution">
    <text evidence="2">The sequence shown here is derived from an EMBL/GenBank/DDBJ whole genome shotgun (WGS) entry which is preliminary data.</text>
</comment>
<accession>A0ABU8PEC6</accession>
<dbReference type="RefSeq" id="WP_286153284.1">
    <property type="nucleotide sequence ID" value="NZ_JBBGZH010000001.1"/>
</dbReference>
<name>A0ABU8PEC6_9HYPH</name>
<sequence length="112" mass="12445">MNTEKPRIADLDEDELISLADAVEIFFSGRLTKSSLRTEAAKGNLEIIRIANKDFVTRNGIRRMIERCRVREVPQGSGSDQTPGLGSLKTEKSVSAQDALRMRLNGLGTKKR</sequence>
<evidence type="ECO:0000313" key="3">
    <source>
        <dbReference type="Proteomes" id="UP001375812"/>
    </source>
</evidence>
<dbReference type="EMBL" id="JBBGZH010000001">
    <property type="protein sequence ID" value="MEJ5020600.1"/>
    <property type="molecule type" value="Genomic_DNA"/>
</dbReference>
<organism evidence="2 3">
    <name type="scientific">Ochrobactrum vermis</name>
    <dbReference type="NCBI Taxonomy" id="1827297"/>
    <lineage>
        <taxon>Bacteria</taxon>
        <taxon>Pseudomonadati</taxon>
        <taxon>Pseudomonadota</taxon>
        <taxon>Alphaproteobacteria</taxon>
        <taxon>Hyphomicrobiales</taxon>
        <taxon>Brucellaceae</taxon>
        <taxon>Brucella/Ochrobactrum group</taxon>
        <taxon>Ochrobactrum</taxon>
    </lineage>
</organism>
<evidence type="ECO:0000313" key="2">
    <source>
        <dbReference type="EMBL" id="MEJ5020600.1"/>
    </source>
</evidence>
<keyword evidence="3" id="KW-1185">Reference proteome</keyword>
<dbReference type="Proteomes" id="UP001375812">
    <property type="component" value="Unassembled WGS sequence"/>
</dbReference>
<proteinExistence type="predicted"/>
<feature type="region of interest" description="Disordered" evidence="1">
    <location>
        <begin position="73"/>
        <end position="112"/>
    </location>
</feature>